<dbReference type="PANTHER" id="PTHR42681">
    <property type="entry name" value="MALONYL-COA-ACYL CARRIER PROTEIN TRANSACYLASE, MITOCHONDRIAL"/>
    <property type="match status" value="1"/>
</dbReference>
<feature type="active site" evidence="7">
    <location>
        <position position="93"/>
    </location>
</feature>
<dbReference type="AlphaFoldDB" id="A0A0K2BKW7"/>
<keyword evidence="3 6" id="KW-0808">Transferase</keyword>
<feature type="domain" description="Malonyl-CoA:ACP transacylase (MAT)" evidence="8">
    <location>
        <begin position="7"/>
        <end position="302"/>
    </location>
</feature>
<evidence type="ECO:0000256" key="1">
    <source>
        <dbReference type="ARBA" id="ARBA00013258"/>
    </source>
</evidence>
<gene>
    <name evidence="9" type="primary">fabD</name>
    <name evidence="9" type="ORF">AB162_384</name>
</gene>
<dbReference type="SUPFAM" id="SSF52151">
    <property type="entry name" value="FabD/lysophospholipase-like"/>
    <property type="match status" value="1"/>
</dbReference>
<comment type="similarity">
    <text evidence="6">Belongs to the fabD family.</text>
</comment>
<dbReference type="InterPro" id="IPR004410">
    <property type="entry name" value="Malonyl_CoA-ACP_transAc_FabD"/>
</dbReference>
<proteinExistence type="inferred from homology"/>
<evidence type="ECO:0000259" key="8">
    <source>
        <dbReference type="SMART" id="SM00827"/>
    </source>
</evidence>
<keyword evidence="4 6" id="KW-0012">Acyltransferase</keyword>
<dbReference type="Gene3D" id="3.40.366.10">
    <property type="entry name" value="Malonyl-Coenzyme A Acyl Carrier Protein, domain 2"/>
    <property type="match status" value="1"/>
</dbReference>
<feature type="active site" evidence="7">
    <location>
        <position position="202"/>
    </location>
</feature>
<name>A0A0K2BKW7_9GAMM</name>
<accession>A0A0K2BKW7</accession>
<dbReference type="InterPro" id="IPR016035">
    <property type="entry name" value="Acyl_Trfase/lysoPLipase"/>
</dbReference>
<dbReference type="RefSeq" id="WP_053096992.1">
    <property type="nucleotide sequence ID" value="NZ_CP011787.1"/>
</dbReference>
<evidence type="ECO:0000256" key="6">
    <source>
        <dbReference type="PIRNR" id="PIRNR000446"/>
    </source>
</evidence>
<protein>
    <recommendedName>
        <fullName evidence="2 6">Malonyl CoA-acyl carrier protein transacylase</fullName>
        <ecNumber evidence="1 6">2.3.1.39</ecNumber>
    </recommendedName>
</protein>
<organism evidence="9 10">
    <name type="scientific">Candidatus Palibaumannia cicadellinicola</name>
    <dbReference type="NCBI Taxonomy" id="186490"/>
    <lineage>
        <taxon>Bacteria</taxon>
        <taxon>Pseudomonadati</taxon>
        <taxon>Pseudomonadota</taxon>
        <taxon>Gammaproteobacteria</taxon>
        <taxon>Candidatus Palibaumannia</taxon>
    </lineage>
</organism>
<dbReference type="Gene3D" id="3.30.70.250">
    <property type="entry name" value="Malonyl-CoA ACP transacylase, ACP-binding"/>
    <property type="match status" value="1"/>
</dbReference>
<dbReference type="GO" id="GO:0004314">
    <property type="term" value="F:[acyl-carrier-protein] S-malonyltransferase activity"/>
    <property type="evidence" value="ECO:0007669"/>
    <property type="project" value="UniProtKB-EC"/>
</dbReference>
<dbReference type="InterPro" id="IPR016036">
    <property type="entry name" value="Malonyl_transacylase_ACP-bd"/>
</dbReference>
<dbReference type="InterPro" id="IPR001227">
    <property type="entry name" value="Ac_transferase_dom_sf"/>
</dbReference>
<dbReference type="Proteomes" id="UP000056466">
    <property type="component" value="Chromosome"/>
</dbReference>
<dbReference type="GO" id="GO:0005829">
    <property type="term" value="C:cytosol"/>
    <property type="evidence" value="ECO:0007669"/>
    <property type="project" value="TreeGrafter"/>
</dbReference>
<comment type="catalytic activity">
    <reaction evidence="5 6">
        <text>holo-[ACP] + malonyl-CoA = malonyl-[ACP] + CoA</text>
        <dbReference type="Rhea" id="RHEA:41792"/>
        <dbReference type="Rhea" id="RHEA-COMP:9623"/>
        <dbReference type="Rhea" id="RHEA-COMP:9685"/>
        <dbReference type="ChEBI" id="CHEBI:57287"/>
        <dbReference type="ChEBI" id="CHEBI:57384"/>
        <dbReference type="ChEBI" id="CHEBI:64479"/>
        <dbReference type="ChEBI" id="CHEBI:78449"/>
        <dbReference type="EC" id="2.3.1.39"/>
    </reaction>
</comment>
<dbReference type="OrthoDB" id="9808564at2"/>
<evidence type="ECO:0000313" key="10">
    <source>
        <dbReference type="Proteomes" id="UP000056466"/>
    </source>
</evidence>
<dbReference type="PATRIC" id="fig|186490.8.peg.363"/>
<evidence type="ECO:0000256" key="7">
    <source>
        <dbReference type="PIRSR" id="PIRSR000446-1"/>
    </source>
</evidence>
<dbReference type="FunFam" id="3.30.70.250:FF:000001">
    <property type="entry name" value="Malonyl CoA-acyl carrier protein transacylase"/>
    <property type="match status" value="1"/>
</dbReference>
<dbReference type="NCBIfam" id="TIGR00128">
    <property type="entry name" value="fabD"/>
    <property type="match status" value="1"/>
</dbReference>
<dbReference type="SUPFAM" id="SSF55048">
    <property type="entry name" value="Probable ACP-binding domain of malonyl-CoA ACP transacylase"/>
    <property type="match status" value="1"/>
</dbReference>
<dbReference type="SMART" id="SM00827">
    <property type="entry name" value="PKS_AT"/>
    <property type="match status" value="1"/>
</dbReference>
<keyword evidence="10" id="KW-1185">Reference proteome</keyword>
<dbReference type="PANTHER" id="PTHR42681:SF1">
    <property type="entry name" value="MALONYL-COA-ACYL CARRIER PROTEIN TRANSACYLASE, MITOCHONDRIAL"/>
    <property type="match status" value="1"/>
</dbReference>
<dbReference type="InterPro" id="IPR024925">
    <property type="entry name" value="Malonyl_CoA-ACP_transAc"/>
</dbReference>
<dbReference type="PIRSF" id="PIRSF000446">
    <property type="entry name" value="Mct"/>
    <property type="match status" value="1"/>
</dbReference>
<dbReference type="EC" id="2.3.1.39" evidence="1 6"/>
<evidence type="ECO:0000256" key="3">
    <source>
        <dbReference type="ARBA" id="ARBA00022679"/>
    </source>
</evidence>
<dbReference type="EMBL" id="CP011787">
    <property type="protein sequence ID" value="AKZ65975.1"/>
    <property type="molecule type" value="Genomic_DNA"/>
</dbReference>
<evidence type="ECO:0000313" key="9">
    <source>
        <dbReference type="EMBL" id="AKZ65975.1"/>
    </source>
</evidence>
<dbReference type="InterPro" id="IPR014043">
    <property type="entry name" value="Acyl_transferase_dom"/>
</dbReference>
<evidence type="ECO:0000256" key="2">
    <source>
        <dbReference type="ARBA" id="ARBA00018953"/>
    </source>
</evidence>
<evidence type="ECO:0000256" key="5">
    <source>
        <dbReference type="ARBA" id="ARBA00048462"/>
    </source>
</evidence>
<evidence type="ECO:0000256" key="4">
    <source>
        <dbReference type="ARBA" id="ARBA00023315"/>
    </source>
</evidence>
<reference evidence="9 10" key="1">
    <citation type="submission" date="2015-06" db="EMBL/GenBank/DDBJ databases">
        <title>Lineage-specific patterns of genome deterioration in obligate symbionts.</title>
        <authorList>
            <person name="Bennett G.M."/>
            <person name="McCutcheon J.P."/>
            <person name="McDonald B.R."/>
            <person name="Moran N.A."/>
        </authorList>
    </citation>
    <scope>NUCLEOTIDE SEQUENCE [LARGE SCALE GENOMIC DNA]</scope>
    <source>
        <strain evidence="9 10">B-GSS</strain>
    </source>
</reference>
<dbReference type="KEGG" id="bcig:AB162_384"/>
<sequence length="316" mass="34410">MNKFAMVFPGQGSQKVGMLAEIAAYYPEEVKKIFNQASIVLNYDLLKLVEHGPAEELNKTWHTQPALLTMSVLIWRIWQKLGGIMPMFMAGHSLGEYSALVCAGVLDFTSAVKLVAIRGKLMQKAVPAGIGAMSAIIGIDHATIAAACSLAAQGQIVSLANFNTPNQVVITGHKEAVERASIICKAHGAKMTHRLIVSVPSHCILMKPAAKQLAKVLNNINFSIPKVPVVHNVDVCISNDPNIIRKALVRQLYSPVRWTETIEYLSAQDINTVLEIGPSKVLTGFTKQISNRLYCAAVNNNTSLSMLINKITRVTQ</sequence>
<dbReference type="InterPro" id="IPR050858">
    <property type="entry name" value="Mal-CoA-ACP_Trans/PKS_FabD"/>
</dbReference>
<dbReference type="GO" id="GO:0006633">
    <property type="term" value="P:fatty acid biosynthetic process"/>
    <property type="evidence" value="ECO:0007669"/>
    <property type="project" value="TreeGrafter"/>
</dbReference>
<dbReference type="Pfam" id="PF00698">
    <property type="entry name" value="Acyl_transf_1"/>
    <property type="match status" value="1"/>
</dbReference>